<evidence type="ECO:0000256" key="4">
    <source>
        <dbReference type="PROSITE-ProRule" id="PRU00335"/>
    </source>
</evidence>
<accession>A0A1H1AWW3</accession>
<keyword evidence="1" id="KW-0805">Transcription regulation</keyword>
<dbReference type="PANTHER" id="PTHR30055:SF234">
    <property type="entry name" value="HTH-TYPE TRANSCRIPTIONAL REGULATOR BETI"/>
    <property type="match status" value="1"/>
</dbReference>
<keyword evidence="3" id="KW-0804">Transcription</keyword>
<dbReference type="EMBL" id="FNLF01000002">
    <property type="protein sequence ID" value="SDQ44133.1"/>
    <property type="molecule type" value="Genomic_DNA"/>
</dbReference>
<feature type="DNA-binding region" description="H-T-H motif" evidence="4">
    <location>
        <begin position="39"/>
        <end position="58"/>
    </location>
</feature>
<dbReference type="AlphaFoldDB" id="A0A1H1AWW3"/>
<evidence type="ECO:0000313" key="8">
    <source>
        <dbReference type="Proteomes" id="UP000183053"/>
    </source>
</evidence>
<dbReference type="RefSeq" id="WP_068565048.1">
    <property type="nucleotide sequence ID" value="NZ_AP025457.1"/>
</dbReference>
<dbReference type="GO" id="GO:0003700">
    <property type="term" value="F:DNA-binding transcription factor activity"/>
    <property type="evidence" value="ECO:0007669"/>
    <property type="project" value="TreeGrafter"/>
</dbReference>
<dbReference type="Pfam" id="PF00440">
    <property type="entry name" value="TetR_N"/>
    <property type="match status" value="1"/>
</dbReference>
<gene>
    <name evidence="7" type="ORF">SAMN04489765_0422</name>
</gene>
<feature type="region of interest" description="Disordered" evidence="5">
    <location>
        <begin position="184"/>
        <end position="208"/>
    </location>
</feature>
<dbReference type="Gene3D" id="1.10.357.10">
    <property type="entry name" value="Tetracycline Repressor, domain 2"/>
    <property type="match status" value="1"/>
</dbReference>
<dbReference type="PANTHER" id="PTHR30055">
    <property type="entry name" value="HTH-TYPE TRANSCRIPTIONAL REGULATOR RUTR"/>
    <property type="match status" value="1"/>
</dbReference>
<reference evidence="8" key="1">
    <citation type="submission" date="2016-10" db="EMBL/GenBank/DDBJ databases">
        <authorList>
            <person name="Varghese N."/>
            <person name="Submissions S."/>
        </authorList>
    </citation>
    <scope>NUCLEOTIDE SEQUENCE [LARGE SCALE GENOMIC DNA]</scope>
    <source>
        <strain evidence="8">DSM 44142</strain>
    </source>
</reference>
<name>A0A1H1AWW3_9ACTN</name>
<organism evidence="7 8">
    <name type="scientific">Tsukamurella pulmonis</name>
    <dbReference type="NCBI Taxonomy" id="47312"/>
    <lineage>
        <taxon>Bacteria</taxon>
        <taxon>Bacillati</taxon>
        <taxon>Actinomycetota</taxon>
        <taxon>Actinomycetes</taxon>
        <taxon>Mycobacteriales</taxon>
        <taxon>Tsukamurellaceae</taxon>
        <taxon>Tsukamurella</taxon>
    </lineage>
</organism>
<evidence type="ECO:0000259" key="6">
    <source>
        <dbReference type="PROSITE" id="PS50977"/>
    </source>
</evidence>
<proteinExistence type="predicted"/>
<dbReference type="Proteomes" id="UP000183053">
    <property type="component" value="Unassembled WGS sequence"/>
</dbReference>
<evidence type="ECO:0000313" key="7">
    <source>
        <dbReference type="EMBL" id="SDQ44133.1"/>
    </source>
</evidence>
<dbReference type="SUPFAM" id="SSF46689">
    <property type="entry name" value="Homeodomain-like"/>
    <property type="match status" value="1"/>
</dbReference>
<dbReference type="InterPro" id="IPR050109">
    <property type="entry name" value="HTH-type_TetR-like_transc_reg"/>
</dbReference>
<dbReference type="PRINTS" id="PR00455">
    <property type="entry name" value="HTHTETR"/>
</dbReference>
<dbReference type="STRING" id="47312.SAMN04489765_0422"/>
<evidence type="ECO:0000256" key="1">
    <source>
        <dbReference type="ARBA" id="ARBA00023015"/>
    </source>
</evidence>
<feature type="domain" description="HTH tetR-type" evidence="6">
    <location>
        <begin position="16"/>
        <end position="76"/>
    </location>
</feature>
<evidence type="ECO:0000256" key="3">
    <source>
        <dbReference type="ARBA" id="ARBA00023163"/>
    </source>
</evidence>
<dbReference type="InterPro" id="IPR009057">
    <property type="entry name" value="Homeodomain-like_sf"/>
</dbReference>
<protein>
    <submittedName>
        <fullName evidence="7">Regulatory protein, tetR family</fullName>
    </submittedName>
</protein>
<dbReference type="OrthoDB" id="3403733at2"/>
<dbReference type="InterPro" id="IPR001647">
    <property type="entry name" value="HTH_TetR"/>
</dbReference>
<keyword evidence="2 4" id="KW-0238">DNA-binding</keyword>
<keyword evidence="8" id="KW-1185">Reference proteome</keyword>
<sequence length="208" mass="22178">MEGTPAAEVAATDEDLTAKARIRNAALELFAAQGTSAVSLRAVAARAGVTVGLVQHHFTTKDGLRSAVEEQIVEFHARAIAGVPDEGPPAEVAAARDAAVRAMLARRPAVVDYLRRSFLEPSGSQLLIRLTELGRSEVVRLRAAHLASTDRSESDQVIGLMVRQLGTLFLQPLVDAMWEHLRTPEAPSQAKPVLSVSTEPGPPDRPGV</sequence>
<dbReference type="PROSITE" id="PS50977">
    <property type="entry name" value="HTH_TETR_2"/>
    <property type="match status" value="1"/>
</dbReference>
<dbReference type="GO" id="GO:0000976">
    <property type="term" value="F:transcription cis-regulatory region binding"/>
    <property type="evidence" value="ECO:0007669"/>
    <property type="project" value="TreeGrafter"/>
</dbReference>
<evidence type="ECO:0000256" key="5">
    <source>
        <dbReference type="SAM" id="MobiDB-lite"/>
    </source>
</evidence>
<evidence type="ECO:0000256" key="2">
    <source>
        <dbReference type="ARBA" id="ARBA00023125"/>
    </source>
</evidence>